<feature type="signal peptide" evidence="2">
    <location>
        <begin position="1"/>
        <end position="23"/>
    </location>
</feature>
<dbReference type="EMBL" id="CAJNOQ010015060">
    <property type="protein sequence ID" value="CAF1354128.1"/>
    <property type="molecule type" value="Genomic_DNA"/>
</dbReference>
<reference evidence="3" key="1">
    <citation type="submission" date="2021-02" db="EMBL/GenBank/DDBJ databases">
        <authorList>
            <person name="Nowell W R."/>
        </authorList>
    </citation>
    <scope>NUCLEOTIDE SEQUENCE</scope>
</reference>
<evidence type="ECO:0000313" key="4">
    <source>
        <dbReference type="EMBL" id="CAF4226611.1"/>
    </source>
</evidence>
<keyword evidence="2" id="KW-0732">Signal</keyword>
<protein>
    <submittedName>
        <fullName evidence="3">Uncharacterized protein</fullName>
    </submittedName>
</protein>
<comment type="caution">
    <text evidence="3">The sequence shown here is derived from an EMBL/GenBank/DDBJ whole genome shotgun (WGS) entry which is preliminary data.</text>
</comment>
<dbReference type="AlphaFoldDB" id="A0A815HRI6"/>
<feature type="region of interest" description="Disordered" evidence="1">
    <location>
        <begin position="25"/>
        <end position="74"/>
    </location>
</feature>
<evidence type="ECO:0000313" key="3">
    <source>
        <dbReference type="EMBL" id="CAF1354128.1"/>
    </source>
</evidence>
<feature type="compositionally biased region" description="Polar residues" evidence="1">
    <location>
        <begin position="43"/>
        <end position="74"/>
    </location>
</feature>
<dbReference type="EMBL" id="CAJOBC010066078">
    <property type="protein sequence ID" value="CAF4226611.1"/>
    <property type="molecule type" value="Genomic_DNA"/>
</dbReference>
<dbReference type="Proteomes" id="UP000681722">
    <property type="component" value="Unassembled WGS sequence"/>
</dbReference>
<accession>A0A815HRI6</accession>
<feature type="chain" id="PRO_5035686757" evidence="2">
    <location>
        <begin position="24"/>
        <end position="205"/>
    </location>
</feature>
<gene>
    <name evidence="3" type="ORF">GPM918_LOCUS31060</name>
    <name evidence="4" type="ORF">SRO942_LOCUS31693</name>
</gene>
<organism evidence="3 5">
    <name type="scientific">Didymodactylos carnosus</name>
    <dbReference type="NCBI Taxonomy" id="1234261"/>
    <lineage>
        <taxon>Eukaryota</taxon>
        <taxon>Metazoa</taxon>
        <taxon>Spiralia</taxon>
        <taxon>Gnathifera</taxon>
        <taxon>Rotifera</taxon>
        <taxon>Eurotatoria</taxon>
        <taxon>Bdelloidea</taxon>
        <taxon>Philodinida</taxon>
        <taxon>Philodinidae</taxon>
        <taxon>Didymodactylos</taxon>
    </lineage>
</organism>
<dbReference type="Proteomes" id="UP000663829">
    <property type="component" value="Unassembled WGS sequence"/>
</dbReference>
<evidence type="ECO:0000313" key="5">
    <source>
        <dbReference type="Proteomes" id="UP000663829"/>
    </source>
</evidence>
<evidence type="ECO:0000256" key="1">
    <source>
        <dbReference type="SAM" id="MobiDB-lite"/>
    </source>
</evidence>
<sequence length="205" mass="22641">MLCCDLNLAIGLLIVYYTGSNLSSPNVEATSNGRQQPRRRRQSLSTNLGSMSNANNPYRTSDQQQSGMGGPSANSLKYSDSSIKYLQESYAYPNAAEQYLNGNNLFRPNINQLPNNQQQQAAAYYRAGAENTNDPLIPIRTSGNGLYSGTHSEHGNSGWYSNHQSGGGQSGLTNQYRYYHNRGIKTLQISTMLLIVSLQFLILMI</sequence>
<keyword evidence="5" id="KW-1185">Reference proteome</keyword>
<proteinExistence type="predicted"/>
<evidence type="ECO:0000256" key="2">
    <source>
        <dbReference type="SAM" id="SignalP"/>
    </source>
</evidence>
<name>A0A815HRI6_9BILA</name>